<evidence type="ECO:0000256" key="3">
    <source>
        <dbReference type="ARBA" id="ARBA00023004"/>
    </source>
</evidence>
<reference evidence="6 7" key="1">
    <citation type="submission" date="2016-11" db="EMBL/GenBank/DDBJ databases">
        <title>Mixed transmission modes and dynamic genome evolution in an obligate animal-bacterial symbiosis.</title>
        <authorList>
            <person name="Russell S.L."/>
            <person name="Corbett-Detig R.B."/>
            <person name="Cavanaugh C.M."/>
        </authorList>
    </citation>
    <scope>NUCLEOTIDE SEQUENCE [LARGE SCALE GENOMIC DNA]</scope>
    <source>
        <strain evidence="6">Se-Cadez</strain>
    </source>
</reference>
<dbReference type="InterPro" id="IPR011898">
    <property type="entry name" value="PorD_KorD"/>
</dbReference>
<dbReference type="InterPro" id="IPR051626">
    <property type="entry name" value="Oxidoreductase_gamma_subunit"/>
</dbReference>
<keyword evidence="1" id="KW-0479">Metal-binding</keyword>
<dbReference type="NCBIfam" id="TIGR02175">
    <property type="entry name" value="PorC_KorC"/>
    <property type="match status" value="1"/>
</dbReference>
<dbReference type="InterPro" id="IPR002869">
    <property type="entry name" value="Pyrv_flavodox_OxRed_cen"/>
</dbReference>
<keyword evidence="2" id="KW-0560">Oxidoreductase</keyword>
<dbReference type="Pfam" id="PF01558">
    <property type="entry name" value="POR"/>
    <property type="match status" value="1"/>
</dbReference>
<dbReference type="RefSeq" id="WP_078487912.1">
    <property type="nucleotide sequence ID" value="NZ_MPRJ01000075.1"/>
</dbReference>
<keyword evidence="3" id="KW-0408">Iron</keyword>
<dbReference type="SUPFAM" id="SSF54862">
    <property type="entry name" value="4Fe-4S ferredoxins"/>
    <property type="match status" value="1"/>
</dbReference>
<evidence type="ECO:0000256" key="4">
    <source>
        <dbReference type="ARBA" id="ARBA00023014"/>
    </source>
</evidence>
<evidence type="ECO:0000256" key="2">
    <source>
        <dbReference type="ARBA" id="ARBA00023002"/>
    </source>
</evidence>
<protein>
    <recommendedName>
        <fullName evidence="5">4Fe-4S ferredoxin-type domain-containing protein</fullName>
    </recommendedName>
</protein>
<dbReference type="GO" id="GO:0051539">
    <property type="term" value="F:4 iron, 4 sulfur cluster binding"/>
    <property type="evidence" value="ECO:0007669"/>
    <property type="project" value="InterPro"/>
</dbReference>
<dbReference type="InterPro" id="IPR011894">
    <property type="entry name" value="PorC_KorC"/>
</dbReference>
<dbReference type="InterPro" id="IPR017896">
    <property type="entry name" value="4Fe4S_Fe-S-bd"/>
</dbReference>
<dbReference type="GO" id="GO:0016625">
    <property type="term" value="F:oxidoreductase activity, acting on the aldehyde or oxo group of donors, iron-sulfur protein as acceptor"/>
    <property type="evidence" value="ECO:0007669"/>
    <property type="project" value="InterPro"/>
</dbReference>
<dbReference type="Gene3D" id="3.40.920.10">
    <property type="entry name" value="Pyruvate-ferredoxin oxidoreductase, PFOR, domain III"/>
    <property type="match status" value="1"/>
</dbReference>
<keyword evidence="7" id="KW-1185">Reference proteome</keyword>
<evidence type="ECO:0000313" key="7">
    <source>
        <dbReference type="Proteomes" id="UP000190896"/>
    </source>
</evidence>
<organism evidence="6 7">
    <name type="scientific">Solemya velesiana gill symbiont</name>
    <dbReference type="NCBI Taxonomy" id="1918948"/>
    <lineage>
        <taxon>Bacteria</taxon>
        <taxon>Pseudomonadati</taxon>
        <taxon>Pseudomonadota</taxon>
        <taxon>Gammaproteobacteria</taxon>
        <taxon>sulfur-oxidizing symbionts</taxon>
    </lineage>
</organism>
<keyword evidence="4" id="KW-0411">Iron-sulfur</keyword>
<dbReference type="InterPro" id="IPR019752">
    <property type="entry name" value="Pyrv/ketoisovalerate_OxRed_cat"/>
</dbReference>
<dbReference type="GO" id="GO:0046872">
    <property type="term" value="F:metal ion binding"/>
    <property type="evidence" value="ECO:0007669"/>
    <property type="project" value="UniProtKB-KW"/>
</dbReference>
<feature type="domain" description="4Fe-4S ferredoxin-type" evidence="5">
    <location>
        <begin position="270"/>
        <end position="299"/>
    </location>
</feature>
<feature type="domain" description="4Fe-4S ferredoxin-type" evidence="5">
    <location>
        <begin position="239"/>
        <end position="269"/>
    </location>
</feature>
<dbReference type="NCBIfam" id="TIGR02179">
    <property type="entry name" value="PorD_KorD"/>
    <property type="match status" value="1"/>
</dbReference>
<dbReference type="Pfam" id="PF00037">
    <property type="entry name" value="Fer4"/>
    <property type="match status" value="1"/>
</dbReference>
<evidence type="ECO:0000256" key="1">
    <source>
        <dbReference type="ARBA" id="ARBA00022723"/>
    </source>
</evidence>
<evidence type="ECO:0000313" key="6">
    <source>
        <dbReference type="EMBL" id="OOZ35798.1"/>
    </source>
</evidence>
<dbReference type="PROSITE" id="PS00198">
    <property type="entry name" value="4FE4S_FER_1"/>
    <property type="match status" value="1"/>
</dbReference>
<dbReference type="OrthoDB" id="9794954at2"/>
<dbReference type="InterPro" id="IPR017900">
    <property type="entry name" value="4Fe4S_Fe_S_CS"/>
</dbReference>
<dbReference type="Proteomes" id="UP000190896">
    <property type="component" value="Unassembled WGS sequence"/>
</dbReference>
<dbReference type="AlphaFoldDB" id="A0A1T2KSF3"/>
<evidence type="ECO:0000259" key="5">
    <source>
        <dbReference type="PROSITE" id="PS51379"/>
    </source>
</evidence>
<accession>A0A1T2KSF3</accession>
<dbReference type="SUPFAM" id="SSF53323">
    <property type="entry name" value="Pyruvate-ferredoxin oxidoreductase, PFOR, domain III"/>
    <property type="match status" value="1"/>
</dbReference>
<name>A0A1T2KSF3_9GAMM</name>
<gene>
    <name evidence="6" type="ORF">BOW51_10215</name>
</gene>
<dbReference type="EMBL" id="MPRJ01000075">
    <property type="protein sequence ID" value="OOZ35798.1"/>
    <property type="molecule type" value="Genomic_DNA"/>
</dbReference>
<sequence length="308" mass="33386">MYRIRFHGRGGQGMKTASRILGTAFFRQGYEVQDAPRYGAERRGAPIFAFVRAARTPIYERGIIRHPDLVIVADDTLVPVPAAGVLAGADAHTVILINTHETANTWRHRLNLEGPVLILSAAEEVADRATLPYVGAACAGAAAALIGEIPRADLEAALHDELGHLGQAVVDENLRVACEAYDYCAGQAGIVTASEALSAEQWAEPEWIDLPFEQSGVSAPTIHGGLTSELMPTGSWRTMRPEVDYERCNRCWWVCSTFCPDSAIDVDEEGYPHIDYNHCKGCLICVAQCPPHAIEALPEHGDKEGGES</sequence>
<proteinExistence type="predicted"/>
<dbReference type="PANTHER" id="PTHR43366">
    <property type="entry name" value="PYRUVATE SYNTHASE SUBUNIT PORC"/>
    <property type="match status" value="1"/>
</dbReference>
<dbReference type="Gene3D" id="3.30.70.20">
    <property type="match status" value="1"/>
</dbReference>
<dbReference type="PROSITE" id="PS51379">
    <property type="entry name" value="4FE4S_FER_2"/>
    <property type="match status" value="2"/>
</dbReference>
<dbReference type="PANTHER" id="PTHR43366:SF1">
    <property type="entry name" value="PYRUVATE SYNTHASE SUBUNIT PORC"/>
    <property type="match status" value="1"/>
</dbReference>
<comment type="caution">
    <text evidence="6">The sequence shown here is derived from an EMBL/GenBank/DDBJ whole genome shotgun (WGS) entry which is preliminary data.</text>
</comment>